<keyword evidence="6" id="KW-1185">Reference proteome</keyword>
<dbReference type="PANTHER" id="PTHR48111">
    <property type="entry name" value="REGULATOR OF RPOS"/>
    <property type="match status" value="1"/>
</dbReference>
<dbReference type="Pfam" id="PF21695">
    <property type="entry name" value="GlnR_1st"/>
    <property type="match status" value="1"/>
</dbReference>
<dbReference type="SUPFAM" id="SSF46894">
    <property type="entry name" value="C-terminal effector domain of the bipartite response regulators"/>
    <property type="match status" value="1"/>
</dbReference>
<dbReference type="Gene3D" id="3.40.50.2300">
    <property type="match status" value="1"/>
</dbReference>
<dbReference type="PROSITE" id="PS51755">
    <property type="entry name" value="OMPR_PHOB"/>
    <property type="match status" value="1"/>
</dbReference>
<protein>
    <submittedName>
        <fullName evidence="5">Response regulator transcription factor</fullName>
    </submittedName>
</protein>
<sequence>MRILHVTPGTSPARTPVLPALAHLPHVLDYACTRLDSLARADSADVVVLDATADLSAAAGFARLLEQTGRPEPAIAVLTDGGFIAANPDWRMADLLLAGAGPTEVDARLRLAVVRGPAPVPEVSSPLIEAGPLTIDEDGYVAFVRGRQLDLTFKEFELLRHLAANSGRALTRAELLQDVWGYDFFGGTRTVDVHVRRLRAKLGAELDQIIHTVRNVGYRFSPEVAERASGGSGERRDAADGTDQEETHGSERH</sequence>
<dbReference type="Gene3D" id="1.10.10.10">
    <property type="entry name" value="Winged helix-like DNA-binding domain superfamily/Winged helix DNA-binding domain"/>
    <property type="match status" value="1"/>
</dbReference>
<evidence type="ECO:0000256" key="2">
    <source>
        <dbReference type="PROSITE-ProRule" id="PRU01091"/>
    </source>
</evidence>
<feature type="compositionally biased region" description="Basic and acidic residues" evidence="3">
    <location>
        <begin position="233"/>
        <end position="253"/>
    </location>
</feature>
<feature type="DNA-binding region" description="OmpR/PhoB-type" evidence="2">
    <location>
        <begin position="125"/>
        <end position="222"/>
    </location>
</feature>
<evidence type="ECO:0000313" key="6">
    <source>
        <dbReference type="Proteomes" id="UP001500984"/>
    </source>
</evidence>
<evidence type="ECO:0000256" key="3">
    <source>
        <dbReference type="SAM" id="MobiDB-lite"/>
    </source>
</evidence>
<feature type="region of interest" description="Disordered" evidence="3">
    <location>
        <begin position="224"/>
        <end position="253"/>
    </location>
</feature>
<evidence type="ECO:0000256" key="1">
    <source>
        <dbReference type="ARBA" id="ARBA00023125"/>
    </source>
</evidence>
<dbReference type="Pfam" id="PF00486">
    <property type="entry name" value="Trans_reg_C"/>
    <property type="match status" value="1"/>
</dbReference>
<accession>A0ABN2X3G6</accession>
<dbReference type="EMBL" id="BAAAPZ010000015">
    <property type="protein sequence ID" value="GAA2102602.1"/>
    <property type="molecule type" value="Genomic_DNA"/>
</dbReference>
<feature type="domain" description="OmpR/PhoB-type" evidence="4">
    <location>
        <begin position="125"/>
        <end position="222"/>
    </location>
</feature>
<dbReference type="InterPro" id="IPR016032">
    <property type="entry name" value="Sig_transdc_resp-reg_C-effctor"/>
</dbReference>
<dbReference type="CDD" id="cd00383">
    <property type="entry name" value="trans_reg_C"/>
    <property type="match status" value="1"/>
</dbReference>
<reference evidence="5 6" key="1">
    <citation type="journal article" date="2019" name="Int. J. Syst. Evol. Microbiol.">
        <title>The Global Catalogue of Microorganisms (GCM) 10K type strain sequencing project: providing services to taxonomists for standard genome sequencing and annotation.</title>
        <authorList>
            <consortium name="The Broad Institute Genomics Platform"/>
            <consortium name="The Broad Institute Genome Sequencing Center for Infectious Disease"/>
            <person name="Wu L."/>
            <person name="Ma J."/>
        </authorList>
    </citation>
    <scope>NUCLEOTIDE SEQUENCE [LARGE SCALE GENOMIC DNA]</scope>
    <source>
        <strain evidence="5 6">JCM 15900</strain>
    </source>
</reference>
<evidence type="ECO:0000313" key="5">
    <source>
        <dbReference type="EMBL" id="GAA2102602.1"/>
    </source>
</evidence>
<dbReference type="InterPro" id="IPR001867">
    <property type="entry name" value="OmpR/PhoB-type_DNA-bd"/>
</dbReference>
<dbReference type="Proteomes" id="UP001500984">
    <property type="component" value="Unassembled WGS sequence"/>
</dbReference>
<dbReference type="SMART" id="SM00862">
    <property type="entry name" value="Trans_reg_C"/>
    <property type="match status" value="1"/>
</dbReference>
<proteinExistence type="predicted"/>
<dbReference type="InterPro" id="IPR036388">
    <property type="entry name" value="WH-like_DNA-bd_sf"/>
</dbReference>
<name>A0ABN2X3G6_9MICO</name>
<dbReference type="InterPro" id="IPR039420">
    <property type="entry name" value="WalR-like"/>
</dbReference>
<dbReference type="RefSeq" id="WP_291794640.1">
    <property type="nucleotide sequence ID" value="NZ_BAAAPZ010000015.1"/>
</dbReference>
<gene>
    <name evidence="5" type="ORF">GCM10009823_26080</name>
</gene>
<dbReference type="InterPro" id="IPR049170">
    <property type="entry name" value="GlnR_N"/>
</dbReference>
<comment type="caution">
    <text evidence="5">The sequence shown here is derived from an EMBL/GenBank/DDBJ whole genome shotgun (WGS) entry which is preliminary data.</text>
</comment>
<evidence type="ECO:0000259" key="4">
    <source>
        <dbReference type="PROSITE" id="PS51755"/>
    </source>
</evidence>
<dbReference type="PANTHER" id="PTHR48111:SF16">
    <property type="entry name" value="TRANSCRIPTIONAL REGULATORY PROTEIN GLNR"/>
    <property type="match status" value="1"/>
</dbReference>
<organism evidence="5 6">
    <name type="scientific">Brevibacterium salitolerans</name>
    <dbReference type="NCBI Taxonomy" id="1403566"/>
    <lineage>
        <taxon>Bacteria</taxon>
        <taxon>Bacillati</taxon>
        <taxon>Actinomycetota</taxon>
        <taxon>Actinomycetes</taxon>
        <taxon>Micrococcales</taxon>
        <taxon>Brevibacteriaceae</taxon>
        <taxon>Brevibacterium</taxon>
    </lineage>
</organism>
<keyword evidence="1 2" id="KW-0238">DNA-binding</keyword>